<evidence type="ECO:0000313" key="3">
    <source>
        <dbReference type="Proteomes" id="UP000295197"/>
    </source>
</evidence>
<dbReference type="OrthoDB" id="9810477at2"/>
<dbReference type="PANTHER" id="PTHR21666">
    <property type="entry name" value="PEPTIDASE-RELATED"/>
    <property type="match status" value="1"/>
</dbReference>
<dbReference type="InterPro" id="IPR050570">
    <property type="entry name" value="Cell_wall_metabolism_enzyme"/>
</dbReference>
<dbReference type="InterPro" id="IPR016047">
    <property type="entry name" value="M23ase_b-sheet_dom"/>
</dbReference>
<accession>A0A4R3VP11</accession>
<dbReference type="RefSeq" id="WP_132779055.1">
    <property type="nucleotide sequence ID" value="NZ_SMBZ01000064.1"/>
</dbReference>
<feature type="domain" description="M23ase beta-sheet core" evidence="1">
    <location>
        <begin position="62"/>
        <end position="155"/>
    </location>
</feature>
<sequence>MIPITTTLPARSPWQRLIMLLCILFLFTPTAAQSLSYSQPLTRMHITSSYGMRMHPILGVYKFHAGIDLAARSDTVRSILKGQIVSMGYSKSLGYFVATIHGDLTILYGHLSAIRVKPKSFVHAGDILGITGSTGLSTGDHLHLEVRLLGRRIDPLLLFKYLQKLNQ</sequence>
<organism evidence="2 3">
    <name type="scientific">Sphingobacterium alimentarium</name>
    <dbReference type="NCBI Taxonomy" id="797292"/>
    <lineage>
        <taxon>Bacteria</taxon>
        <taxon>Pseudomonadati</taxon>
        <taxon>Bacteroidota</taxon>
        <taxon>Sphingobacteriia</taxon>
        <taxon>Sphingobacteriales</taxon>
        <taxon>Sphingobacteriaceae</taxon>
        <taxon>Sphingobacterium</taxon>
    </lineage>
</organism>
<evidence type="ECO:0000259" key="1">
    <source>
        <dbReference type="Pfam" id="PF01551"/>
    </source>
</evidence>
<dbReference type="PANTHER" id="PTHR21666:SF270">
    <property type="entry name" value="MUREIN HYDROLASE ACTIVATOR ENVC"/>
    <property type="match status" value="1"/>
</dbReference>
<dbReference type="Gene3D" id="2.70.70.10">
    <property type="entry name" value="Glucose Permease (Domain IIA)"/>
    <property type="match status" value="1"/>
</dbReference>
<dbReference type="Proteomes" id="UP000295197">
    <property type="component" value="Unassembled WGS sequence"/>
</dbReference>
<dbReference type="AlphaFoldDB" id="A0A4R3VP11"/>
<dbReference type="SUPFAM" id="SSF51261">
    <property type="entry name" value="Duplicated hybrid motif"/>
    <property type="match status" value="1"/>
</dbReference>
<dbReference type="EMBL" id="SMBZ01000064">
    <property type="protein sequence ID" value="TCV06084.1"/>
    <property type="molecule type" value="Genomic_DNA"/>
</dbReference>
<dbReference type="CDD" id="cd12797">
    <property type="entry name" value="M23_peptidase"/>
    <property type="match status" value="1"/>
</dbReference>
<evidence type="ECO:0000313" key="2">
    <source>
        <dbReference type="EMBL" id="TCV06084.1"/>
    </source>
</evidence>
<proteinExistence type="predicted"/>
<keyword evidence="3" id="KW-1185">Reference proteome</keyword>
<dbReference type="InterPro" id="IPR011055">
    <property type="entry name" value="Dup_hybrid_motif"/>
</dbReference>
<comment type="caution">
    <text evidence="2">The sequence shown here is derived from an EMBL/GenBank/DDBJ whole genome shotgun (WGS) entry which is preliminary data.</text>
</comment>
<dbReference type="Pfam" id="PF01551">
    <property type="entry name" value="Peptidase_M23"/>
    <property type="match status" value="1"/>
</dbReference>
<name>A0A4R3VP11_9SPHI</name>
<reference evidence="2 3" key="1">
    <citation type="submission" date="2019-03" db="EMBL/GenBank/DDBJ databases">
        <title>Genomic Encyclopedia of Type Strains, Phase IV (KMG-IV): sequencing the most valuable type-strain genomes for metagenomic binning, comparative biology and taxonomic classification.</title>
        <authorList>
            <person name="Goeker M."/>
        </authorList>
    </citation>
    <scope>NUCLEOTIDE SEQUENCE [LARGE SCALE GENOMIC DNA]</scope>
    <source>
        <strain evidence="2 3">DSM 22362</strain>
    </source>
</reference>
<protein>
    <submittedName>
        <fullName evidence="2">Peptidase M23-like protein</fullName>
    </submittedName>
</protein>
<dbReference type="GO" id="GO:0004222">
    <property type="term" value="F:metalloendopeptidase activity"/>
    <property type="evidence" value="ECO:0007669"/>
    <property type="project" value="TreeGrafter"/>
</dbReference>
<gene>
    <name evidence="2" type="ORF">EDC17_106412</name>
</gene>